<feature type="transmembrane region" description="Helical" evidence="11">
    <location>
        <begin position="601"/>
        <end position="620"/>
    </location>
</feature>
<evidence type="ECO:0000256" key="11">
    <source>
        <dbReference type="SAM" id="Phobius"/>
    </source>
</evidence>
<dbReference type="GO" id="GO:0016020">
    <property type="term" value="C:membrane"/>
    <property type="evidence" value="ECO:0007669"/>
    <property type="project" value="UniProtKB-SubCell"/>
</dbReference>
<protein>
    <submittedName>
        <fullName evidence="13">Pleiotropic drug resistance protein 1</fullName>
    </submittedName>
</protein>
<dbReference type="CDD" id="cd03232">
    <property type="entry name" value="ABCG_PDR_domain2"/>
    <property type="match status" value="1"/>
</dbReference>
<dbReference type="Gene3D" id="3.40.50.300">
    <property type="entry name" value="P-loop containing nucleotide triphosphate hydrolases"/>
    <property type="match status" value="2"/>
</dbReference>
<dbReference type="PANTHER" id="PTHR48040:SF20">
    <property type="entry name" value="PLEIOTROPIC DRUG RESISTANCE PROTEIN 1"/>
    <property type="match status" value="1"/>
</dbReference>
<evidence type="ECO:0000313" key="13">
    <source>
        <dbReference type="EMBL" id="RVW58201.1"/>
    </source>
</evidence>
<gene>
    <name evidence="13" type="primary">PDR1_12</name>
    <name evidence="13" type="ORF">CK203_108269</name>
</gene>
<evidence type="ECO:0000259" key="12">
    <source>
        <dbReference type="PROSITE" id="PS50893"/>
    </source>
</evidence>
<dbReference type="CDD" id="cd03233">
    <property type="entry name" value="ABCG_PDR_domain1"/>
    <property type="match status" value="1"/>
</dbReference>
<dbReference type="PROSITE" id="PS50893">
    <property type="entry name" value="ABC_TRANSPORTER_2"/>
    <property type="match status" value="2"/>
</dbReference>
<evidence type="ECO:0000256" key="3">
    <source>
        <dbReference type="ARBA" id="ARBA00022448"/>
    </source>
</evidence>
<evidence type="ECO:0000256" key="6">
    <source>
        <dbReference type="ARBA" id="ARBA00022741"/>
    </source>
</evidence>
<accession>A0A438FE00</accession>
<evidence type="ECO:0000256" key="8">
    <source>
        <dbReference type="ARBA" id="ARBA00022989"/>
    </source>
</evidence>
<feature type="transmembrane region" description="Helical" evidence="11">
    <location>
        <begin position="686"/>
        <end position="705"/>
    </location>
</feature>
<proteinExistence type="inferred from homology"/>
<dbReference type="InterPro" id="IPR027417">
    <property type="entry name" value="P-loop_NTPase"/>
</dbReference>
<keyword evidence="7" id="KW-0067">ATP-binding</keyword>
<dbReference type="Pfam" id="PF08370">
    <property type="entry name" value="PDR_assoc"/>
    <property type="match status" value="1"/>
</dbReference>
<evidence type="ECO:0000256" key="7">
    <source>
        <dbReference type="ARBA" id="ARBA00022840"/>
    </source>
</evidence>
<name>A0A438FE00_VITVI</name>
<comment type="subcellular location">
    <subcellularLocation>
        <location evidence="1">Membrane</location>
        <topology evidence="1">Multi-pass membrane protein</topology>
    </subcellularLocation>
</comment>
<dbReference type="InterPro" id="IPR034001">
    <property type="entry name" value="ABCG_PDR_1"/>
</dbReference>
<dbReference type="GO" id="GO:0005524">
    <property type="term" value="F:ATP binding"/>
    <property type="evidence" value="ECO:0007669"/>
    <property type="project" value="UniProtKB-KW"/>
</dbReference>
<dbReference type="InterPro" id="IPR003593">
    <property type="entry name" value="AAA+_ATPase"/>
</dbReference>
<dbReference type="SUPFAM" id="SSF52540">
    <property type="entry name" value="P-loop containing nucleoside triphosphate hydrolases"/>
    <property type="match status" value="2"/>
</dbReference>
<feature type="transmembrane region" description="Helical" evidence="11">
    <location>
        <begin position="1306"/>
        <end position="1324"/>
    </location>
</feature>
<evidence type="ECO:0000256" key="9">
    <source>
        <dbReference type="ARBA" id="ARBA00023136"/>
    </source>
</evidence>
<dbReference type="InterPro" id="IPR034003">
    <property type="entry name" value="ABCG_PDR_2"/>
</dbReference>
<feature type="transmembrane region" description="Helical" evidence="11">
    <location>
        <begin position="1279"/>
        <end position="1299"/>
    </location>
</feature>
<keyword evidence="9 11" id="KW-0472">Membrane</keyword>
<evidence type="ECO:0000256" key="2">
    <source>
        <dbReference type="ARBA" id="ARBA00006012"/>
    </source>
</evidence>
<evidence type="ECO:0000256" key="4">
    <source>
        <dbReference type="ARBA" id="ARBA00022692"/>
    </source>
</evidence>
<dbReference type="InterPro" id="IPR013581">
    <property type="entry name" value="PDR_assoc"/>
</dbReference>
<dbReference type="PANTHER" id="PTHR48040">
    <property type="entry name" value="PLEIOTROPIC DRUG RESISTANCE PROTEIN 1-LIKE ISOFORM X1"/>
    <property type="match status" value="1"/>
</dbReference>
<keyword evidence="4 11" id="KW-0812">Transmembrane</keyword>
<dbReference type="InterPro" id="IPR003439">
    <property type="entry name" value="ABC_transporter-like_ATP-bd"/>
</dbReference>
<feature type="transmembrane region" description="Helical" evidence="11">
    <location>
        <begin position="568"/>
        <end position="589"/>
    </location>
</feature>
<reference evidence="13 14" key="1">
    <citation type="journal article" date="2018" name="PLoS Genet.">
        <title>Population sequencing reveals clonal diversity and ancestral inbreeding in the grapevine cultivar Chardonnay.</title>
        <authorList>
            <person name="Roach M.J."/>
            <person name="Johnson D.L."/>
            <person name="Bohlmann J."/>
            <person name="van Vuuren H.J."/>
            <person name="Jones S.J."/>
            <person name="Pretorius I.S."/>
            <person name="Schmidt S.A."/>
            <person name="Borneman A.R."/>
        </authorList>
    </citation>
    <scope>NUCLEOTIDE SEQUENCE [LARGE SCALE GENOMIC DNA]</scope>
    <source>
        <strain evidence="14">cv. Chardonnay</strain>
        <tissue evidence="13">Leaf</tissue>
    </source>
</reference>
<feature type="region of interest" description="Disordered" evidence="10">
    <location>
        <begin position="843"/>
        <end position="866"/>
    </location>
</feature>
<dbReference type="InterPro" id="IPR029481">
    <property type="entry name" value="ABC_trans_N"/>
</dbReference>
<feature type="domain" description="ABC transporter" evidence="12">
    <location>
        <begin position="903"/>
        <end position="1155"/>
    </location>
</feature>
<dbReference type="Pfam" id="PF00005">
    <property type="entry name" value="ABC_tran"/>
    <property type="match status" value="2"/>
</dbReference>
<feature type="transmembrane region" description="Helical" evidence="11">
    <location>
        <begin position="652"/>
        <end position="674"/>
    </location>
</feature>
<keyword evidence="8 11" id="KW-1133">Transmembrane helix</keyword>
<organism evidence="13 14">
    <name type="scientific">Vitis vinifera</name>
    <name type="common">Grape</name>
    <dbReference type="NCBI Taxonomy" id="29760"/>
    <lineage>
        <taxon>Eukaryota</taxon>
        <taxon>Viridiplantae</taxon>
        <taxon>Streptophyta</taxon>
        <taxon>Embryophyta</taxon>
        <taxon>Tracheophyta</taxon>
        <taxon>Spermatophyta</taxon>
        <taxon>Magnoliopsida</taxon>
        <taxon>eudicotyledons</taxon>
        <taxon>Gunneridae</taxon>
        <taxon>Pentapetalae</taxon>
        <taxon>rosids</taxon>
        <taxon>Vitales</taxon>
        <taxon>Vitaceae</taxon>
        <taxon>Viteae</taxon>
        <taxon>Vitis</taxon>
    </lineage>
</organism>
<comment type="caution">
    <text evidence="13">The sequence shown here is derived from an EMBL/GenBank/DDBJ whole genome shotgun (WGS) entry which is preliminary data.</text>
</comment>
<dbReference type="InterPro" id="IPR013525">
    <property type="entry name" value="ABC2_TM"/>
</dbReference>
<dbReference type="GO" id="GO:0140359">
    <property type="term" value="F:ABC-type transporter activity"/>
    <property type="evidence" value="ECO:0007669"/>
    <property type="project" value="InterPro"/>
</dbReference>
<dbReference type="GO" id="GO:0016887">
    <property type="term" value="F:ATP hydrolysis activity"/>
    <property type="evidence" value="ECO:0007669"/>
    <property type="project" value="InterPro"/>
</dbReference>
<dbReference type="SMART" id="SM00382">
    <property type="entry name" value="AAA"/>
    <property type="match status" value="2"/>
</dbReference>
<dbReference type="FunFam" id="3.40.50.300:FF:000179">
    <property type="entry name" value="ABC transporter G family member 34"/>
    <property type="match status" value="1"/>
</dbReference>
<evidence type="ECO:0000256" key="5">
    <source>
        <dbReference type="ARBA" id="ARBA00022737"/>
    </source>
</evidence>
<dbReference type="FunFam" id="3.40.50.300:FF:000059">
    <property type="entry name" value="ABC transporter G family member 40"/>
    <property type="match status" value="1"/>
</dbReference>
<evidence type="ECO:0000256" key="1">
    <source>
        <dbReference type="ARBA" id="ARBA00004141"/>
    </source>
</evidence>
<keyword evidence="6" id="KW-0547">Nucleotide-binding</keyword>
<feature type="transmembrane region" description="Helical" evidence="11">
    <location>
        <begin position="1193"/>
        <end position="1211"/>
    </location>
</feature>
<evidence type="ECO:0000313" key="14">
    <source>
        <dbReference type="Proteomes" id="UP000288805"/>
    </source>
</evidence>
<feature type="domain" description="ABC transporter" evidence="12">
    <location>
        <begin position="203"/>
        <end position="472"/>
    </location>
</feature>
<sequence>MHREKRGGHPSLTEFFSAPEIKTWASPDFLEKFLGFGGFWLVLQGGSSFRVAMETAEIYTASGRRASGSFRKNSSSIWRNSGAEVFSRSSRDEDDEEALKWAALEKLPTYNRLRKGLLIGSEGEASEVDIHNLGPQERKNLVERLVKIAEEDNEKFLLKLKNRMDRVGIDLPEIEVRFEHLTIDAEAHVGSRALPSFINSVFNQIEDILNTLRILPSRKKKFTILHDVSGIIKPGRMTLLLGPPSSGKTTLLLACYGKVTYNGHGMNEFVPQRTAAYISQLDTHIGEMTVRETLAFSARCQGVGDRYDMLVELSRREKAANIKPDPDIDVFMKAAAAEGQKENVITDYTLKILGLEICADTMVGDEMVRGISGGQRKRVTTGEMLVGPSKALFMDEISTGLDSSTTYQIVNSLRQTVHILNGTALISLLQPAPETYDLFDDIILLSDSRIIYQGPREDVLNFFESMGFRCPERKGVADFLQEVTSRKDQEQYWAHKDEPYSFVTAKEFAEAFQSFHFGRKLGDELATPFDKTKSHPAALKTEKYGVRKKELLDACISREYLLMKRNSFVYIFKLTQLTIVAMIAMTIFLRTEMHKNTTEDGNIYTGALFFTVMMVMFNGMSELAMTILKLPVFYKQRGLLFYPAWAYALPSWFLKIPITFVEVGVWVFITYYVIGFDPNVGRLFRQYLLLLLLNQTASSLFRFIAAACRSMIVANTFGSFALVLPFALGGIVLSRENVKKWWIWGYWSSPMMYAQNAILVNEFLGKSWSKNASTNSTESLGVAVLKARGFFTEAHWYWIGAGALLGFIFVFNFCYTVALTYLNPFEKPQAVITVESDNAKTEGKIELSSHRKGSIDQTASTESGEEIGRSISSVSSSVRAEAIAEARRNNKKGMVLPFQPLSITFDDIRYSVDMPEEMKSQGVPEDRLELLKGVSGAFRPGVLTALMGVSGAGKTTLMDVLAGRKTGGYIEGSISISGYPKKQETFARISGYCEQNDIHSPHVTVHESLLYSAWLRLPPNVDAETRKMFIEEVMELVELTPLRGALVGLPGVNGLSTEQRKRLTIAVELVANPSIIFMDEPTSGLDARAAAIVMRTVRNTVDTGRTVVCTIHQPSIDIFDAFDELLLLKRGGQEIYMGPLGETKDLIKELSQPTPGSKDLYFPTQYSQSFFTQCMACLWKQRLSYWRNPPYTAVRFFFTTFVALMFGTMFWDLGTKRTRQQDISNAMALCMPLFSSLGFRMANRLQPVVAVERTVFYRERAAGMYSAMPYAFAQALVEIPYVFSQAVVYGVIVYAMIGFEWTAAKFFWYLFFHVLQLIILHLFMA</sequence>
<keyword evidence="3" id="KW-0813">Transport</keyword>
<evidence type="ECO:0000256" key="10">
    <source>
        <dbReference type="SAM" id="MobiDB-lite"/>
    </source>
</evidence>
<comment type="similarity">
    <text evidence="2">Belongs to the ABC transporter superfamily. ABCG family. PDR (TC 3.A.1.205) subfamily.</text>
</comment>
<dbReference type="EMBL" id="QGNW01000971">
    <property type="protein sequence ID" value="RVW58201.1"/>
    <property type="molecule type" value="Genomic_DNA"/>
</dbReference>
<dbReference type="Proteomes" id="UP000288805">
    <property type="component" value="Unassembled WGS sequence"/>
</dbReference>
<keyword evidence="5" id="KW-0677">Repeat</keyword>
<feature type="transmembrane region" description="Helical" evidence="11">
    <location>
        <begin position="711"/>
        <end position="733"/>
    </location>
</feature>
<dbReference type="Pfam" id="PF14510">
    <property type="entry name" value="ABC_trans_N"/>
    <property type="match status" value="1"/>
</dbReference>
<feature type="transmembrane region" description="Helical" evidence="11">
    <location>
        <begin position="796"/>
        <end position="822"/>
    </location>
</feature>
<dbReference type="Pfam" id="PF01061">
    <property type="entry name" value="ABC2_membrane"/>
    <property type="match status" value="2"/>
</dbReference>